<comment type="similarity">
    <text evidence="1">Belongs to the taxilin family.</text>
</comment>
<sequence length="409" mass="48232">MGDETPTSETPVLMETITKKKKDDETPANGPPPLITIIKKKKDEKHRKRDPRSLENIIKNTANMSLDEKEQYLETMYNELYMENRTTTMALKTREKQYAQFIKEHEKDRAELAKSILAKGQLESLCRELQKQNKLIKEENVARIKEEEDRRREVASTFTDRLNALTSLINESKDKSLKVKEENQNMSQRLTELYEQYQHRENHLETITRQLDLQKQLSETQAKKMLIEHEAEKQELFARQRALELQIEPYEREIQLLQENNRSLEAQVDIYKSQYTDFETTMTDSNKVFEAFKTKMSKMSKQLRTLETERNDLKERWQSSVNSLVTLSEQHMKLSNEQSALKKNVLMLQKLCRQLQEERSAFLKQLKDNNIEPQLIIIEEDGKSQENNVKKETDIDEVEGKVQDGCRAK</sequence>
<feature type="compositionally biased region" description="Polar residues" evidence="3">
    <location>
        <begin position="1"/>
        <end position="10"/>
    </location>
</feature>
<evidence type="ECO:0000313" key="4">
    <source>
        <dbReference type="EMBL" id="CAG9760032.1"/>
    </source>
</evidence>
<reference evidence="4" key="1">
    <citation type="submission" date="2022-01" db="EMBL/GenBank/DDBJ databases">
        <authorList>
            <person name="King R."/>
        </authorList>
    </citation>
    <scope>NUCLEOTIDE SEQUENCE</scope>
</reference>
<organism evidence="4 5">
    <name type="scientific">Ceutorhynchus assimilis</name>
    <name type="common">cabbage seed weevil</name>
    <dbReference type="NCBI Taxonomy" id="467358"/>
    <lineage>
        <taxon>Eukaryota</taxon>
        <taxon>Metazoa</taxon>
        <taxon>Ecdysozoa</taxon>
        <taxon>Arthropoda</taxon>
        <taxon>Hexapoda</taxon>
        <taxon>Insecta</taxon>
        <taxon>Pterygota</taxon>
        <taxon>Neoptera</taxon>
        <taxon>Endopterygota</taxon>
        <taxon>Coleoptera</taxon>
        <taxon>Polyphaga</taxon>
        <taxon>Cucujiformia</taxon>
        <taxon>Curculionidae</taxon>
        <taxon>Ceutorhynchinae</taxon>
        <taxon>Ceutorhynchus</taxon>
    </lineage>
</organism>
<feature type="compositionally biased region" description="Basic residues" evidence="3">
    <location>
        <begin position="38"/>
        <end position="50"/>
    </location>
</feature>
<evidence type="ECO:0008006" key="6">
    <source>
        <dbReference type="Google" id="ProtNLM"/>
    </source>
</evidence>
<evidence type="ECO:0000256" key="2">
    <source>
        <dbReference type="SAM" id="Coils"/>
    </source>
</evidence>
<dbReference type="AlphaFoldDB" id="A0A9N9MBA2"/>
<dbReference type="Proteomes" id="UP001152799">
    <property type="component" value="Chromosome 1"/>
</dbReference>
<keyword evidence="5" id="KW-1185">Reference proteome</keyword>
<proteinExistence type="inferred from homology"/>
<dbReference type="PANTHER" id="PTHR16127:SF13">
    <property type="entry name" value="GH01188P"/>
    <property type="match status" value="1"/>
</dbReference>
<feature type="coiled-coil region" evidence="2">
    <location>
        <begin position="169"/>
        <end position="200"/>
    </location>
</feature>
<dbReference type="OrthoDB" id="425555at2759"/>
<accession>A0A9N9MBA2</accession>
<gene>
    <name evidence="4" type="ORF">CEUTPL_LOCUS768</name>
</gene>
<feature type="region of interest" description="Disordered" evidence="3">
    <location>
        <begin position="1"/>
        <end position="54"/>
    </location>
</feature>
<dbReference type="GO" id="GO:0019905">
    <property type="term" value="F:syntaxin binding"/>
    <property type="evidence" value="ECO:0007669"/>
    <property type="project" value="InterPro"/>
</dbReference>
<dbReference type="PANTHER" id="PTHR16127">
    <property type="entry name" value="TAXILIN"/>
    <property type="match status" value="1"/>
</dbReference>
<dbReference type="EMBL" id="OU892277">
    <property type="protein sequence ID" value="CAG9760032.1"/>
    <property type="molecule type" value="Genomic_DNA"/>
</dbReference>
<dbReference type="Pfam" id="PF09728">
    <property type="entry name" value="Taxilin"/>
    <property type="match status" value="1"/>
</dbReference>
<evidence type="ECO:0000256" key="1">
    <source>
        <dbReference type="ARBA" id="ARBA00009550"/>
    </source>
</evidence>
<keyword evidence="2" id="KW-0175">Coiled coil</keyword>
<evidence type="ECO:0000313" key="5">
    <source>
        <dbReference type="Proteomes" id="UP001152799"/>
    </source>
</evidence>
<dbReference type="InterPro" id="IPR026183">
    <property type="entry name" value="Taxilin_fam"/>
</dbReference>
<feature type="coiled-coil region" evidence="2">
    <location>
        <begin position="226"/>
        <end position="358"/>
    </location>
</feature>
<dbReference type="Gene3D" id="1.10.287.1490">
    <property type="match status" value="1"/>
</dbReference>
<name>A0A9N9MBA2_9CUCU</name>
<evidence type="ECO:0000256" key="3">
    <source>
        <dbReference type="SAM" id="MobiDB-lite"/>
    </source>
</evidence>
<protein>
    <recommendedName>
        <fullName evidence="6">Alpha-taxilin</fullName>
    </recommendedName>
</protein>